<name>A0A160PSM7_9CORY</name>
<dbReference type="Proteomes" id="UP000218244">
    <property type="component" value="Chromosome"/>
</dbReference>
<dbReference type="GO" id="GO:0050660">
    <property type="term" value="F:flavin adenine dinucleotide binding"/>
    <property type="evidence" value="ECO:0007669"/>
    <property type="project" value="InterPro"/>
</dbReference>
<dbReference type="PIRSF" id="PIRSF016578">
    <property type="entry name" value="HsaA"/>
    <property type="match status" value="1"/>
</dbReference>
<evidence type="ECO:0000313" key="4">
    <source>
        <dbReference type="Proteomes" id="UP000218244"/>
    </source>
</evidence>
<dbReference type="SUPFAM" id="SSF47203">
    <property type="entry name" value="Acyl-CoA dehydrogenase C-terminal domain-like"/>
    <property type="match status" value="1"/>
</dbReference>
<keyword evidence="4" id="KW-1185">Reference proteome</keyword>
<accession>A0A160PSM7</accession>
<dbReference type="Gene3D" id="1.20.140.10">
    <property type="entry name" value="Butyryl-CoA Dehydrogenase, subunit A, domain 3"/>
    <property type="match status" value="1"/>
</dbReference>
<protein>
    <submittedName>
        <fullName evidence="3">Oxidoreductase</fullName>
    </submittedName>
</protein>
<dbReference type="AlphaFoldDB" id="A0A160PSM7"/>
<dbReference type="InterPro" id="IPR046373">
    <property type="entry name" value="Acyl-CoA_Oxase/DH_mid-dom_sf"/>
</dbReference>
<keyword evidence="1" id="KW-0560">Oxidoreductase</keyword>
<dbReference type="PANTHER" id="PTHR43884:SF12">
    <property type="entry name" value="ISOVALERYL-COA DEHYDROGENASE, MITOCHONDRIAL-RELATED"/>
    <property type="match status" value="1"/>
</dbReference>
<evidence type="ECO:0000259" key="2">
    <source>
        <dbReference type="Pfam" id="PF08028"/>
    </source>
</evidence>
<dbReference type="KEGG" id="csur:N24_2482"/>
<gene>
    <name evidence="3" type="ORF">N24_2482</name>
</gene>
<dbReference type="InterPro" id="IPR013107">
    <property type="entry name" value="Acyl-CoA_DH_C"/>
</dbReference>
<dbReference type="InterPro" id="IPR036250">
    <property type="entry name" value="AcylCo_DH-like_C"/>
</dbReference>
<evidence type="ECO:0000256" key="1">
    <source>
        <dbReference type="ARBA" id="ARBA00023002"/>
    </source>
</evidence>
<reference evidence="3 4" key="1">
    <citation type="submission" date="2016-02" db="EMBL/GenBank/DDBJ databases">
        <title>Corynebacterium glutamicum N24 whole genome sequencing project.</title>
        <authorList>
            <person name="Matsutani M."/>
            <person name="Nangtapong N."/>
            <person name="Yakushi T."/>
            <person name="Matsushita K."/>
        </authorList>
    </citation>
    <scope>NUCLEOTIDE SEQUENCE [LARGE SCALE GENOMIC DNA]</scope>
    <source>
        <strain evidence="3 4">N24</strain>
    </source>
</reference>
<dbReference type="InterPro" id="IPR009100">
    <property type="entry name" value="AcylCoA_DH/oxidase_NM_dom_sf"/>
</dbReference>
<sequence length="390" mass="41919">MLLDRVDLTITAEPPGASRDAAFDHALEVLRQRRDEFRELGYVPKEYINLLKKAGIYRASTPATFGGEPQPPAEFLEQIEEISTIDPATGWVASFGSALTYFSALPYSTQEKLYKKGIDLTFAGGMFPMVEAEKVEGGYIASGQWMFASGCAGADILGIGLKGGPETEGKPVTALVHPDDVEIVENWDVAGMRSTGSNNVVVKDLFIPEEYTFIRGGTPTIEEPLTRYPALAYAAQVLAVTTLGAGRGALDYIRDQGAGTKSVTGGAAKGNRSVYKLGLAHAEAELRSARSYFYETTRDVWQKAVDDTPITTEDIVYLRIAATHAAQAGRKAVLAAFDLAGTGAIYNSHPLQRFLQDGLVPAQHAMLQENTLEASGALLMGFEAGIPSFP</sequence>
<proteinExistence type="predicted"/>
<dbReference type="GO" id="GO:0006552">
    <property type="term" value="P:L-leucine catabolic process"/>
    <property type="evidence" value="ECO:0007669"/>
    <property type="project" value="TreeGrafter"/>
</dbReference>
<feature type="domain" description="Acyl-CoA dehydrogenase C-terminal" evidence="2">
    <location>
        <begin position="237"/>
        <end position="368"/>
    </location>
</feature>
<dbReference type="Gene3D" id="2.40.110.10">
    <property type="entry name" value="Butyryl-CoA Dehydrogenase, subunit A, domain 2"/>
    <property type="match status" value="1"/>
</dbReference>
<dbReference type="Pfam" id="PF08028">
    <property type="entry name" value="Acyl-CoA_dh_2"/>
    <property type="match status" value="1"/>
</dbReference>
<dbReference type="GO" id="GO:0008470">
    <property type="term" value="F:3-methylbutanoyl-CoA dehydrogenase activity"/>
    <property type="evidence" value="ECO:0007669"/>
    <property type="project" value="TreeGrafter"/>
</dbReference>
<dbReference type="SUPFAM" id="SSF56645">
    <property type="entry name" value="Acyl-CoA dehydrogenase NM domain-like"/>
    <property type="match status" value="1"/>
</dbReference>
<dbReference type="Gene3D" id="1.10.540.10">
    <property type="entry name" value="Acyl-CoA dehydrogenase/oxidase, N-terminal domain"/>
    <property type="match status" value="1"/>
</dbReference>
<organism evidence="3 4">
    <name type="scientific">Corynebacterium suranareeae</name>
    <dbReference type="NCBI Taxonomy" id="2506452"/>
    <lineage>
        <taxon>Bacteria</taxon>
        <taxon>Bacillati</taxon>
        <taxon>Actinomycetota</taxon>
        <taxon>Actinomycetes</taxon>
        <taxon>Mycobacteriales</taxon>
        <taxon>Corynebacteriaceae</taxon>
        <taxon>Corynebacterium</taxon>
    </lineage>
</organism>
<dbReference type="EMBL" id="AP017369">
    <property type="protein sequence ID" value="BAU96744.1"/>
    <property type="molecule type" value="Genomic_DNA"/>
</dbReference>
<evidence type="ECO:0000313" key="3">
    <source>
        <dbReference type="EMBL" id="BAU96744.1"/>
    </source>
</evidence>
<dbReference type="PANTHER" id="PTHR43884">
    <property type="entry name" value="ACYL-COA DEHYDROGENASE"/>
    <property type="match status" value="1"/>
</dbReference>
<dbReference type="InterPro" id="IPR037069">
    <property type="entry name" value="AcylCoA_DH/ox_N_sf"/>
</dbReference>